<evidence type="ECO:0000256" key="5">
    <source>
        <dbReference type="ARBA" id="ARBA00022833"/>
    </source>
</evidence>
<accession>A0A315VSR6</accession>
<feature type="region of interest" description="Disordered" evidence="9">
    <location>
        <begin position="319"/>
        <end position="472"/>
    </location>
</feature>
<reference evidence="11 12" key="1">
    <citation type="journal article" date="2018" name="G3 (Bethesda)">
        <title>A High-Quality Reference Genome for the Invasive Mosquitofish Gambusia affinis Using a Chicago Library.</title>
        <authorList>
            <person name="Hoffberg S.L."/>
            <person name="Troendle N.J."/>
            <person name="Glenn T.C."/>
            <person name="Mahmud O."/>
            <person name="Louha S."/>
            <person name="Chalopin D."/>
            <person name="Bennetzen J.L."/>
            <person name="Mauricio R."/>
        </authorList>
    </citation>
    <scope>NUCLEOTIDE SEQUENCE [LARGE SCALE GENOMIC DNA]</scope>
    <source>
        <strain evidence="11">NE01/NJP1002.9</strain>
        <tissue evidence="11">Muscle</tissue>
    </source>
</reference>
<feature type="domain" description="SP-RING-type" evidence="10">
    <location>
        <begin position="176"/>
        <end position="262"/>
    </location>
</feature>
<evidence type="ECO:0000256" key="6">
    <source>
        <dbReference type="ARBA" id="ARBA00022843"/>
    </source>
</evidence>
<gene>
    <name evidence="11" type="ORF">CCH79_00001259</name>
</gene>
<keyword evidence="4 8" id="KW-0863">Zinc-finger</keyword>
<evidence type="ECO:0000256" key="3">
    <source>
        <dbReference type="ARBA" id="ARBA00022723"/>
    </source>
</evidence>
<feature type="compositionally biased region" description="Polar residues" evidence="9">
    <location>
        <begin position="337"/>
        <end position="366"/>
    </location>
</feature>
<dbReference type="GO" id="GO:0000785">
    <property type="term" value="C:chromatin"/>
    <property type="evidence" value="ECO:0007669"/>
    <property type="project" value="TreeGrafter"/>
</dbReference>
<organism evidence="11 12">
    <name type="scientific">Gambusia affinis</name>
    <name type="common">Western mosquitofish</name>
    <name type="synonym">Heterandria affinis</name>
    <dbReference type="NCBI Taxonomy" id="33528"/>
    <lineage>
        <taxon>Eukaryota</taxon>
        <taxon>Metazoa</taxon>
        <taxon>Chordata</taxon>
        <taxon>Craniata</taxon>
        <taxon>Vertebrata</taxon>
        <taxon>Euteleostomi</taxon>
        <taxon>Actinopterygii</taxon>
        <taxon>Neopterygii</taxon>
        <taxon>Teleostei</taxon>
        <taxon>Neoteleostei</taxon>
        <taxon>Acanthomorphata</taxon>
        <taxon>Ovalentaria</taxon>
        <taxon>Atherinomorphae</taxon>
        <taxon>Cyprinodontiformes</taxon>
        <taxon>Poeciliidae</taxon>
        <taxon>Poeciliinae</taxon>
        <taxon>Gambusia</taxon>
    </lineage>
</organism>
<dbReference type="InterPro" id="IPR013083">
    <property type="entry name" value="Znf_RING/FYVE/PHD"/>
</dbReference>
<evidence type="ECO:0000256" key="8">
    <source>
        <dbReference type="PROSITE-ProRule" id="PRU00452"/>
    </source>
</evidence>
<comment type="subcellular location">
    <subcellularLocation>
        <location evidence="1">Nucleus</location>
    </subcellularLocation>
</comment>
<dbReference type="FunFam" id="3.30.40.10:FF:000012">
    <property type="entry name" value="Zinc finger MIZ domain-containing protein 2"/>
    <property type="match status" value="1"/>
</dbReference>
<dbReference type="GO" id="GO:0061665">
    <property type="term" value="F:SUMO ligase activity"/>
    <property type="evidence" value="ECO:0007669"/>
    <property type="project" value="TreeGrafter"/>
</dbReference>
<comment type="caution">
    <text evidence="11">The sequence shown here is derived from an EMBL/GenBank/DDBJ whole genome shotgun (WGS) entry which is preliminary data.</text>
</comment>
<protein>
    <recommendedName>
        <fullName evidence="10">SP-RING-type domain-containing protein</fullName>
    </recommendedName>
</protein>
<evidence type="ECO:0000313" key="11">
    <source>
        <dbReference type="EMBL" id="PWA26622.1"/>
    </source>
</evidence>
<proteinExistence type="predicted"/>
<evidence type="ECO:0000313" key="12">
    <source>
        <dbReference type="Proteomes" id="UP000250572"/>
    </source>
</evidence>
<dbReference type="Pfam" id="PF25527">
    <property type="entry name" value="GBD-like_ZMIZ1_ZMIZ2"/>
    <property type="match status" value="1"/>
</dbReference>
<feature type="compositionally biased region" description="Polar residues" evidence="9">
    <location>
        <begin position="390"/>
        <end position="425"/>
    </location>
</feature>
<keyword evidence="3" id="KW-0479">Metal-binding</keyword>
<evidence type="ECO:0000256" key="7">
    <source>
        <dbReference type="ARBA" id="ARBA00023242"/>
    </source>
</evidence>
<keyword evidence="12" id="KW-1185">Reference proteome</keyword>
<dbReference type="Gene3D" id="3.30.40.10">
    <property type="entry name" value="Zinc/RING finger domain, C3HC4 (zinc finger)"/>
    <property type="match status" value="1"/>
</dbReference>
<dbReference type="STRING" id="33528.ENSGAFP00000010142"/>
<evidence type="ECO:0000256" key="4">
    <source>
        <dbReference type="ARBA" id="ARBA00022771"/>
    </source>
</evidence>
<dbReference type="EMBL" id="NHOQ01001156">
    <property type="protein sequence ID" value="PWA26622.1"/>
    <property type="molecule type" value="Genomic_DNA"/>
</dbReference>
<dbReference type="GO" id="GO:0008270">
    <property type="term" value="F:zinc ion binding"/>
    <property type="evidence" value="ECO:0007669"/>
    <property type="project" value="UniProtKB-KW"/>
</dbReference>
<keyword evidence="5" id="KW-0862">Zinc</keyword>
<dbReference type="PANTHER" id="PTHR10782:SF38">
    <property type="entry name" value="ZINC FINGER MIZ DOMAIN-CONTAINING PROTEIN 2"/>
    <property type="match status" value="1"/>
</dbReference>
<dbReference type="InterPro" id="IPR004181">
    <property type="entry name" value="Znf_MIZ"/>
</dbReference>
<sequence>MFAFEGNPSDDLRLTFPVRDGVVLEPFRLEHNLAVSNHAFQLRDSVYKTLVMRPDLELQFKCYHHEDRQMNTNWPASVQVSVNATPLSIERGDNKTSHKPLYLKQVCQPGRNTVQITVTACCCSHLFVLQLVHRPSVRSVLQGLMKKRLLPAEHCITKIKRNFSSGTIPGTPGLNGEDGVEQTAIKVSLKCPITFRRIQLPARGHDCRHIQCFDLESYLQLNCERGTWRCPVCNKTALLEGLEVDQYMLGILVYIQNSDYEEITIDPVCGWRPVPIKPDLHIKEEPDGPVLKRCRTVSPSHMVLPNVMEMIAALGPASSPYQSLSAGGRNTPDYSRPGSQGFSGQTGFTDFPNTPGTPTLGEYTSSGPPPPLPYQSEQAAHSGGMEHSHSSILQQHVSGVHNNQSLGEANSPLAQRSSATQNSRLQGEGSFGLGGPGGEGADHALDLLPELTNPDELLSYLGPPDLPNNSNDDLLALFENN</sequence>
<name>A0A315VSR6_GAMAF</name>
<dbReference type="GO" id="GO:0003712">
    <property type="term" value="F:transcription coregulator activity"/>
    <property type="evidence" value="ECO:0007669"/>
    <property type="project" value="TreeGrafter"/>
</dbReference>
<dbReference type="PANTHER" id="PTHR10782">
    <property type="entry name" value="ZINC FINGER MIZ DOMAIN-CONTAINING PROTEIN"/>
    <property type="match status" value="1"/>
</dbReference>
<evidence type="ECO:0000256" key="1">
    <source>
        <dbReference type="ARBA" id="ARBA00004123"/>
    </source>
</evidence>
<dbReference type="Pfam" id="PF02891">
    <property type="entry name" value="zf-MIZ"/>
    <property type="match status" value="1"/>
</dbReference>
<dbReference type="InterPro" id="IPR057847">
    <property type="entry name" value="ZMIZ1/ZMIZ2_GBD-like"/>
</dbReference>
<dbReference type="AlphaFoldDB" id="A0A315VSR6"/>
<keyword evidence="7" id="KW-0539">Nucleus</keyword>
<dbReference type="GO" id="GO:0045944">
    <property type="term" value="P:positive regulation of transcription by RNA polymerase II"/>
    <property type="evidence" value="ECO:0007669"/>
    <property type="project" value="UniProtKB-ARBA"/>
</dbReference>
<dbReference type="GO" id="GO:0016925">
    <property type="term" value="P:protein sumoylation"/>
    <property type="evidence" value="ECO:0007669"/>
    <property type="project" value="TreeGrafter"/>
</dbReference>
<evidence type="ECO:0000256" key="2">
    <source>
        <dbReference type="ARBA" id="ARBA00022499"/>
    </source>
</evidence>
<evidence type="ECO:0000259" key="10">
    <source>
        <dbReference type="PROSITE" id="PS51044"/>
    </source>
</evidence>
<keyword evidence="6" id="KW-0832">Ubl conjugation</keyword>
<feature type="compositionally biased region" description="Gly residues" evidence="9">
    <location>
        <begin position="429"/>
        <end position="439"/>
    </location>
</feature>
<keyword evidence="2" id="KW-1017">Isopeptide bond</keyword>
<dbReference type="GO" id="GO:0005634">
    <property type="term" value="C:nucleus"/>
    <property type="evidence" value="ECO:0007669"/>
    <property type="project" value="UniProtKB-SubCell"/>
</dbReference>
<dbReference type="Proteomes" id="UP000250572">
    <property type="component" value="Unassembled WGS sequence"/>
</dbReference>
<dbReference type="PROSITE" id="PS51044">
    <property type="entry name" value="ZF_SP_RING"/>
    <property type="match status" value="1"/>
</dbReference>
<evidence type="ECO:0000256" key="9">
    <source>
        <dbReference type="SAM" id="MobiDB-lite"/>
    </source>
</evidence>